<evidence type="ECO:0000313" key="12">
    <source>
        <dbReference type="Proteomes" id="UP000186136"/>
    </source>
</evidence>
<accession>A0A1Q2YK44</accession>
<dbReference type="GO" id="GO:0005737">
    <property type="term" value="C:cytoplasm"/>
    <property type="evidence" value="ECO:0007669"/>
    <property type="project" value="TreeGrafter"/>
</dbReference>
<comment type="catalytic activity">
    <reaction evidence="7">
        <text>L-threonyl-[protein] + ATP = O-phospho-L-threonyl-[protein] + ADP + H(+)</text>
        <dbReference type="Rhea" id="RHEA:46608"/>
        <dbReference type="Rhea" id="RHEA-COMP:11060"/>
        <dbReference type="Rhea" id="RHEA-COMP:11605"/>
        <dbReference type="ChEBI" id="CHEBI:15378"/>
        <dbReference type="ChEBI" id="CHEBI:30013"/>
        <dbReference type="ChEBI" id="CHEBI:30616"/>
        <dbReference type="ChEBI" id="CHEBI:61977"/>
        <dbReference type="ChEBI" id="CHEBI:456216"/>
        <dbReference type="EC" id="2.7.11.1"/>
    </reaction>
</comment>
<dbReference type="GO" id="GO:0005524">
    <property type="term" value="F:ATP binding"/>
    <property type="evidence" value="ECO:0007669"/>
    <property type="project" value="UniProtKB-KW"/>
</dbReference>
<evidence type="ECO:0000313" key="11">
    <source>
        <dbReference type="EMBL" id="GAV29841.1"/>
    </source>
</evidence>
<comment type="catalytic activity">
    <reaction evidence="8">
        <text>L-seryl-[protein] + ATP = O-phospho-L-seryl-[protein] + ADP + H(+)</text>
        <dbReference type="Rhea" id="RHEA:17989"/>
        <dbReference type="Rhea" id="RHEA-COMP:9863"/>
        <dbReference type="Rhea" id="RHEA-COMP:11604"/>
        <dbReference type="ChEBI" id="CHEBI:15378"/>
        <dbReference type="ChEBI" id="CHEBI:29999"/>
        <dbReference type="ChEBI" id="CHEBI:30616"/>
        <dbReference type="ChEBI" id="CHEBI:83421"/>
        <dbReference type="ChEBI" id="CHEBI:456216"/>
        <dbReference type="EC" id="2.7.11.1"/>
    </reaction>
</comment>
<evidence type="ECO:0000256" key="9">
    <source>
        <dbReference type="SAM" id="MobiDB-lite"/>
    </source>
</evidence>
<dbReference type="InterPro" id="IPR008271">
    <property type="entry name" value="Ser/Thr_kinase_AS"/>
</dbReference>
<dbReference type="PANTHER" id="PTHR24343:SF482">
    <property type="entry name" value="SERINE_THREONINE-PROTEIN KINASE PTK1_STK1-RELATED"/>
    <property type="match status" value="1"/>
</dbReference>
<organism evidence="11 12">
    <name type="scientific">Pichia membranifaciens</name>
    <dbReference type="NCBI Taxonomy" id="4926"/>
    <lineage>
        <taxon>Eukaryota</taxon>
        <taxon>Fungi</taxon>
        <taxon>Dikarya</taxon>
        <taxon>Ascomycota</taxon>
        <taxon>Saccharomycotina</taxon>
        <taxon>Pichiomycetes</taxon>
        <taxon>Pichiales</taxon>
        <taxon>Pichiaceae</taxon>
        <taxon>Pichia</taxon>
    </lineage>
</organism>
<dbReference type="Gene3D" id="1.10.510.10">
    <property type="entry name" value="Transferase(Phosphotransferase) domain 1"/>
    <property type="match status" value="1"/>
</dbReference>
<protein>
    <recommendedName>
        <fullName evidence="1">non-specific serine/threonine protein kinase</fullName>
        <ecNumber evidence="1">2.7.11.1</ecNumber>
    </recommendedName>
</protein>
<name>A0A1Q2YK44_9ASCO</name>
<dbReference type="OrthoDB" id="4062651at2759"/>
<evidence type="ECO:0000256" key="7">
    <source>
        <dbReference type="ARBA" id="ARBA00047899"/>
    </source>
</evidence>
<feature type="domain" description="Protein kinase" evidence="10">
    <location>
        <begin position="1"/>
        <end position="158"/>
    </location>
</feature>
<gene>
    <name evidence="11" type="ORF">PMKS-003346</name>
</gene>
<evidence type="ECO:0000256" key="2">
    <source>
        <dbReference type="ARBA" id="ARBA00022527"/>
    </source>
</evidence>
<dbReference type="Pfam" id="PF00069">
    <property type="entry name" value="Pkinase"/>
    <property type="match status" value="1"/>
</dbReference>
<dbReference type="InterPro" id="IPR011009">
    <property type="entry name" value="Kinase-like_dom_sf"/>
</dbReference>
<dbReference type="EMBL" id="BDGI01000142">
    <property type="protein sequence ID" value="GAV29841.1"/>
    <property type="molecule type" value="Genomic_DNA"/>
</dbReference>
<dbReference type="GO" id="GO:0004674">
    <property type="term" value="F:protein serine/threonine kinase activity"/>
    <property type="evidence" value="ECO:0007669"/>
    <property type="project" value="UniProtKB-KW"/>
</dbReference>
<evidence type="ECO:0000256" key="1">
    <source>
        <dbReference type="ARBA" id="ARBA00012513"/>
    </source>
</evidence>
<feature type="compositionally biased region" description="Low complexity" evidence="9">
    <location>
        <begin position="191"/>
        <end position="202"/>
    </location>
</feature>
<dbReference type="InterPro" id="IPR000719">
    <property type="entry name" value="Prot_kinase_dom"/>
</dbReference>
<dbReference type="SUPFAM" id="SSF56112">
    <property type="entry name" value="Protein kinase-like (PK-like)"/>
    <property type="match status" value="1"/>
</dbReference>
<comment type="caution">
    <text evidence="11">The sequence shown here is derived from an EMBL/GenBank/DDBJ whole genome shotgun (WGS) entry which is preliminary data.</text>
</comment>
<dbReference type="GO" id="GO:0005634">
    <property type="term" value="C:nucleus"/>
    <property type="evidence" value="ECO:0007669"/>
    <property type="project" value="TreeGrafter"/>
</dbReference>
<sequence>MHDHDVVHRDLKPENVLIDQNGIVKLTDFGVSDYGHEIPGNFHSPIAMTVQLVGSPPYQPPEVQSLNGVERSKRTPYNPFLMDYWSLGIILFVMFYQNVPFSESDKKCQEFRDYDMSYDQFSSRHSAFRKDKLVPNLVGSSPQVTPKSTPLLEPRNGIGSSANSTSISRIPSIQNHTVPSSAAIARSSNVPLPSAGSAPSAADNILLPHVNNGTENNKGSVRPKSGSTSSSDLTRASSTALTDHPKFSVSNSVAPSSSQLNIFGLNKIPSPGPEYRYAKKFPSPQVARIAWRLTDPRPETRWGLYDLFSDDTFQSWEMCVSEENKEGCFVHIDGENSSDDHEEDTHMHAIHSDDDDESSVNKSEAENGDRMVIVDEVDDTSTDDLLAIPVERSESSQSYASNAIQMKSGENVIQLANDLRNGLLITPNETTKKAACHSLKKHQHLPAF</sequence>
<keyword evidence="6" id="KW-0067">ATP-binding</keyword>
<dbReference type="EC" id="2.7.11.1" evidence="1"/>
<dbReference type="PANTHER" id="PTHR24343">
    <property type="entry name" value="SERINE/THREONINE KINASE"/>
    <property type="match status" value="1"/>
</dbReference>
<feature type="region of interest" description="Disordered" evidence="9">
    <location>
        <begin position="334"/>
        <end position="367"/>
    </location>
</feature>
<proteinExistence type="predicted"/>
<keyword evidence="3" id="KW-0808">Transferase</keyword>
<reference evidence="11 12" key="1">
    <citation type="submission" date="2016-08" db="EMBL/GenBank/DDBJ databases">
        <title>Whole genome shotgun sequence of Pichia membranifaciens KS47-1.</title>
        <authorList>
            <person name="Konishi M."/>
            <person name="Ishida M."/>
            <person name="Arakawa T."/>
            <person name="Kato Y."/>
            <person name="Horiuchi J."/>
        </authorList>
    </citation>
    <scope>NUCLEOTIDE SEQUENCE [LARGE SCALE GENOMIC DNA]</scope>
    <source>
        <strain evidence="11 12">KS47-1</strain>
    </source>
</reference>
<evidence type="ECO:0000256" key="8">
    <source>
        <dbReference type="ARBA" id="ARBA00048679"/>
    </source>
</evidence>
<dbReference type="SMART" id="SM00220">
    <property type="entry name" value="S_TKc"/>
    <property type="match status" value="1"/>
</dbReference>
<feature type="compositionally biased region" description="Low complexity" evidence="9">
    <location>
        <begin position="225"/>
        <end position="254"/>
    </location>
</feature>
<feature type="compositionally biased region" description="Polar residues" evidence="9">
    <location>
        <begin position="138"/>
        <end position="148"/>
    </location>
</feature>
<keyword evidence="12" id="KW-1185">Reference proteome</keyword>
<keyword evidence="2" id="KW-0723">Serine/threonine-protein kinase</keyword>
<evidence type="ECO:0000256" key="3">
    <source>
        <dbReference type="ARBA" id="ARBA00022679"/>
    </source>
</evidence>
<dbReference type="AlphaFoldDB" id="A0A1Q2YK44"/>
<dbReference type="Proteomes" id="UP000186136">
    <property type="component" value="Unassembled WGS sequence"/>
</dbReference>
<feature type="compositionally biased region" description="Basic and acidic residues" evidence="9">
    <location>
        <begin position="343"/>
        <end position="352"/>
    </location>
</feature>
<evidence type="ECO:0000259" key="10">
    <source>
        <dbReference type="PROSITE" id="PS50011"/>
    </source>
</evidence>
<evidence type="ECO:0000256" key="4">
    <source>
        <dbReference type="ARBA" id="ARBA00022741"/>
    </source>
</evidence>
<evidence type="ECO:0000256" key="5">
    <source>
        <dbReference type="ARBA" id="ARBA00022777"/>
    </source>
</evidence>
<feature type="compositionally biased region" description="Polar residues" evidence="9">
    <location>
        <begin position="158"/>
        <end position="169"/>
    </location>
</feature>
<evidence type="ECO:0000256" key="6">
    <source>
        <dbReference type="ARBA" id="ARBA00022840"/>
    </source>
</evidence>
<keyword evidence="5" id="KW-0418">Kinase</keyword>
<dbReference type="PROSITE" id="PS00108">
    <property type="entry name" value="PROTEIN_KINASE_ST"/>
    <property type="match status" value="1"/>
</dbReference>
<keyword evidence="4" id="KW-0547">Nucleotide-binding</keyword>
<feature type="region of interest" description="Disordered" evidence="9">
    <location>
        <begin position="134"/>
        <end position="169"/>
    </location>
</feature>
<dbReference type="PROSITE" id="PS50011">
    <property type="entry name" value="PROTEIN_KINASE_DOM"/>
    <property type="match status" value="1"/>
</dbReference>
<feature type="region of interest" description="Disordered" evidence="9">
    <location>
        <begin position="190"/>
        <end position="254"/>
    </location>
</feature>